<evidence type="ECO:0000256" key="4">
    <source>
        <dbReference type="ARBA" id="ARBA00019403"/>
    </source>
</evidence>
<evidence type="ECO:0000256" key="8">
    <source>
        <dbReference type="ARBA" id="ARBA00022801"/>
    </source>
</evidence>
<evidence type="ECO:0000313" key="13">
    <source>
        <dbReference type="EMBL" id="GGM05896.1"/>
    </source>
</evidence>
<organism evidence="13 14">
    <name type="scientific">Deinococcus aerophilus</name>
    <dbReference type="NCBI Taxonomy" id="522488"/>
    <lineage>
        <taxon>Bacteria</taxon>
        <taxon>Thermotogati</taxon>
        <taxon>Deinococcota</taxon>
        <taxon>Deinococci</taxon>
        <taxon>Deinococcales</taxon>
        <taxon>Deinococcaceae</taxon>
        <taxon>Deinococcus</taxon>
    </lineage>
</organism>
<dbReference type="SMART" id="SM00986">
    <property type="entry name" value="UDG"/>
    <property type="match status" value="1"/>
</dbReference>
<keyword evidence="14" id="KW-1185">Reference proteome</keyword>
<evidence type="ECO:0000259" key="12">
    <source>
        <dbReference type="SMART" id="SM00986"/>
    </source>
</evidence>
<keyword evidence="11" id="KW-0234">DNA repair</keyword>
<keyword evidence="7" id="KW-0227">DNA damage</keyword>
<dbReference type="PANTHER" id="PTHR33693">
    <property type="entry name" value="TYPE-5 URACIL-DNA GLYCOSYLASE"/>
    <property type="match status" value="1"/>
</dbReference>
<evidence type="ECO:0000256" key="9">
    <source>
        <dbReference type="ARBA" id="ARBA00023004"/>
    </source>
</evidence>
<keyword evidence="6" id="KW-0479">Metal-binding</keyword>
<dbReference type="InterPro" id="IPR005122">
    <property type="entry name" value="Uracil-DNA_glycosylase-like"/>
</dbReference>
<feature type="domain" description="Uracil-DNA glycosylase-like" evidence="12">
    <location>
        <begin position="40"/>
        <end position="199"/>
    </location>
</feature>
<evidence type="ECO:0000256" key="3">
    <source>
        <dbReference type="ARBA" id="ARBA00012030"/>
    </source>
</evidence>
<evidence type="ECO:0000256" key="11">
    <source>
        <dbReference type="ARBA" id="ARBA00023204"/>
    </source>
</evidence>
<comment type="similarity">
    <text evidence="2">Belongs to the uracil-DNA glycosylase (UDG) superfamily. Type 4 (UDGa) family.</text>
</comment>
<evidence type="ECO:0000256" key="1">
    <source>
        <dbReference type="ARBA" id="ARBA00001400"/>
    </source>
</evidence>
<dbReference type="NCBIfam" id="TIGR00758">
    <property type="entry name" value="UDG_fam4"/>
    <property type="match status" value="1"/>
</dbReference>
<evidence type="ECO:0000256" key="5">
    <source>
        <dbReference type="ARBA" id="ARBA00022485"/>
    </source>
</evidence>
<evidence type="ECO:0000313" key="14">
    <source>
        <dbReference type="Proteomes" id="UP000661918"/>
    </source>
</evidence>
<accession>A0ABQ2GNY0</accession>
<sequence length="229" mass="24578">MTPPYGDAAGARAAALLALQGRMRGCGACGLRAGCTQVVAAEGNPAAALVIVAEGPGREEDRQGRPLVGEGGALLDRMLAAVHLTREEVYLTTVLGCRPPGDRAPRPAETETCAARWLWPQLNLLRPRVILSLGNTATQALLGTRRGITGLRGQWFRLESGEEDRDAPLLMPLFHPAYLLRHPTRAPGGPKSLTWHDLQEAAAVLRGHKIPDRLSVLPPEDMTDQPGLF</sequence>
<dbReference type="SMART" id="SM00987">
    <property type="entry name" value="UreE_C"/>
    <property type="match status" value="1"/>
</dbReference>
<dbReference type="InterPro" id="IPR051536">
    <property type="entry name" value="UDG_Type-4/5"/>
</dbReference>
<reference evidence="14" key="1">
    <citation type="journal article" date="2019" name="Int. J. Syst. Evol. Microbiol.">
        <title>The Global Catalogue of Microorganisms (GCM) 10K type strain sequencing project: providing services to taxonomists for standard genome sequencing and annotation.</title>
        <authorList>
            <consortium name="The Broad Institute Genomics Platform"/>
            <consortium name="The Broad Institute Genome Sequencing Center for Infectious Disease"/>
            <person name="Wu L."/>
            <person name="Ma J."/>
        </authorList>
    </citation>
    <scope>NUCLEOTIDE SEQUENCE [LARGE SCALE GENOMIC DNA]</scope>
    <source>
        <strain evidence="14">JCM 15443</strain>
    </source>
</reference>
<evidence type="ECO:0000256" key="6">
    <source>
        <dbReference type="ARBA" id="ARBA00022723"/>
    </source>
</evidence>
<dbReference type="Proteomes" id="UP000661918">
    <property type="component" value="Unassembled WGS sequence"/>
</dbReference>
<protein>
    <recommendedName>
        <fullName evidence="4">Type-4 uracil-DNA glycosylase</fullName>
        <ecNumber evidence="3">3.2.2.27</ecNumber>
    </recommendedName>
</protein>
<keyword evidence="8" id="KW-0378">Hydrolase</keyword>
<comment type="caution">
    <text evidence="13">The sequence shown here is derived from an EMBL/GenBank/DDBJ whole genome shotgun (WGS) entry which is preliminary data.</text>
</comment>
<comment type="catalytic activity">
    <reaction evidence="1">
        <text>Hydrolyzes single-stranded DNA or mismatched double-stranded DNA and polynucleotides, releasing free uracil.</text>
        <dbReference type="EC" id="3.2.2.27"/>
    </reaction>
</comment>
<keyword evidence="10" id="KW-0411">Iron-sulfur</keyword>
<dbReference type="PANTHER" id="PTHR33693:SF1">
    <property type="entry name" value="TYPE-4 URACIL-DNA GLYCOSYLASE"/>
    <property type="match status" value="1"/>
</dbReference>
<dbReference type="SUPFAM" id="SSF52141">
    <property type="entry name" value="Uracil-DNA glycosylase-like"/>
    <property type="match status" value="1"/>
</dbReference>
<dbReference type="Pfam" id="PF03167">
    <property type="entry name" value="UDG"/>
    <property type="match status" value="1"/>
</dbReference>
<dbReference type="EMBL" id="BMOM01000007">
    <property type="protein sequence ID" value="GGM05896.1"/>
    <property type="molecule type" value="Genomic_DNA"/>
</dbReference>
<dbReference type="Gene3D" id="3.40.470.10">
    <property type="entry name" value="Uracil-DNA glycosylase-like domain"/>
    <property type="match status" value="1"/>
</dbReference>
<dbReference type="InterPro" id="IPR005273">
    <property type="entry name" value="Ura-DNA_glyco_family4"/>
</dbReference>
<evidence type="ECO:0000256" key="10">
    <source>
        <dbReference type="ARBA" id="ARBA00023014"/>
    </source>
</evidence>
<dbReference type="EC" id="3.2.2.27" evidence="3"/>
<dbReference type="InterPro" id="IPR036895">
    <property type="entry name" value="Uracil-DNA_glycosylase-like_sf"/>
</dbReference>
<keyword evidence="5" id="KW-0004">4Fe-4S</keyword>
<gene>
    <name evidence="13" type="ORF">GCM10010841_12810</name>
</gene>
<evidence type="ECO:0000256" key="2">
    <source>
        <dbReference type="ARBA" id="ARBA00006521"/>
    </source>
</evidence>
<evidence type="ECO:0000256" key="7">
    <source>
        <dbReference type="ARBA" id="ARBA00022763"/>
    </source>
</evidence>
<dbReference type="CDD" id="cd10030">
    <property type="entry name" value="UDG-F4_TTUDGA_SPO1dp_like"/>
    <property type="match status" value="1"/>
</dbReference>
<proteinExistence type="inferred from homology"/>
<dbReference type="RefSeq" id="WP_308424823.1">
    <property type="nucleotide sequence ID" value="NZ_BMOM01000007.1"/>
</dbReference>
<name>A0ABQ2GNY0_9DEIO</name>
<keyword evidence="9" id="KW-0408">Iron</keyword>